<reference evidence="2 3" key="1">
    <citation type="submission" date="2020-09" db="EMBL/GenBank/DDBJ databases">
        <title>De no assembly of potato wild relative species, Solanum commersonii.</title>
        <authorList>
            <person name="Cho K."/>
        </authorList>
    </citation>
    <scope>NUCLEOTIDE SEQUENCE [LARGE SCALE GENOMIC DNA]</scope>
    <source>
        <strain evidence="2">LZ3.2</strain>
        <tissue evidence="2">Leaf</tissue>
    </source>
</reference>
<sequence>MPDPRTSSSNMPRPRTREKRYPEDIYTSPTRMPTRGDALSLGCTPEDARLENSAQKRATPGCLPPRMPTPSMLATRKPSPVDAYLEDAFPKDPFSSSFLALRTPAPRMHAWGLPREHTPRECLPWGLPEGTPRRPPRLPKITNLT</sequence>
<organism evidence="2 3">
    <name type="scientific">Solanum commersonii</name>
    <name type="common">Commerson's wild potato</name>
    <name type="synonym">Commerson's nightshade</name>
    <dbReference type="NCBI Taxonomy" id="4109"/>
    <lineage>
        <taxon>Eukaryota</taxon>
        <taxon>Viridiplantae</taxon>
        <taxon>Streptophyta</taxon>
        <taxon>Embryophyta</taxon>
        <taxon>Tracheophyta</taxon>
        <taxon>Spermatophyta</taxon>
        <taxon>Magnoliopsida</taxon>
        <taxon>eudicotyledons</taxon>
        <taxon>Gunneridae</taxon>
        <taxon>Pentapetalae</taxon>
        <taxon>asterids</taxon>
        <taxon>lamiids</taxon>
        <taxon>Solanales</taxon>
        <taxon>Solanaceae</taxon>
        <taxon>Solanoideae</taxon>
        <taxon>Solaneae</taxon>
        <taxon>Solanum</taxon>
    </lineage>
</organism>
<gene>
    <name evidence="2" type="ORF">H5410_033578</name>
</gene>
<dbReference type="Proteomes" id="UP000824120">
    <property type="component" value="Chromosome 6"/>
</dbReference>
<keyword evidence="3" id="KW-1185">Reference proteome</keyword>
<feature type="region of interest" description="Disordered" evidence="1">
    <location>
        <begin position="1"/>
        <end position="77"/>
    </location>
</feature>
<dbReference type="EMBL" id="JACXVP010000006">
    <property type="protein sequence ID" value="KAG5602208.1"/>
    <property type="molecule type" value="Genomic_DNA"/>
</dbReference>
<feature type="compositionally biased region" description="Polar residues" evidence="1">
    <location>
        <begin position="1"/>
        <end position="11"/>
    </location>
</feature>
<dbReference type="AlphaFoldDB" id="A0A9J5YR80"/>
<evidence type="ECO:0000313" key="3">
    <source>
        <dbReference type="Proteomes" id="UP000824120"/>
    </source>
</evidence>
<feature type="region of interest" description="Disordered" evidence="1">
    <location>
        <begin position="118"/>
        <end position="145"/>
    </location>
</feature>
<protein>
    <submittedName>
        <fullName evidence="2">Uncharacterized protein</fullName>
    </submittedName>
</protein>
<evidence type="ECO:0000313" key="2">
    <source>
        <dbReference type="EMBL" id="KAG5602208.1"/>
    </source>
</evidence>
<accession>A0A9J5YR80</accession>
<proteinExistence type="predicted"/>
<comment type="caution">
    <text evidence="2">The sequence shown here is derived from an EMBL/GenBank/DDBJ whole genome shotgun (WGS) entry which is preliminary data.</text>
</comment>
<evidence type="ECO:0000256" key="1">
    <source>
        <dbReference type="SAM" id="MobiDB-lite"/>
    </source>
</evidence>
<name>A0A9J5YR80_SOLCO</name>